<feature type="compositionally biased region" description="Basic and acidic residues" evidence="1">
    <location>
        <begin position="16"/>
        <end position="34"/>
    </location>
</feature>
<organism evidence="2 3">
    <name type="scientific">Cyphomyrmex costatus</name>
    <dbReference type="NCBI Taxonomy" id="456900"/>
    <lineage>
        <taxon>Eukaryota</taxon>
        <taxon>Metazoa</taxon>
        <taxon>Ecdysozoa</taxon>
        <taxon>Arthropoda</taxon>
        <taxon>Hexapoda</taxon>
        <taxon>Insecta</taxon>
        <taxon>Pterygota</taxon>
        <taxon>Neoptera</taxon>
        <taxon>Endopterygota</taxon>
        <taxon>Hymenoptera</taxon>
        <taxon>Apocrita</taxon>
        <taxon>Aculeata</taxon>
        <taxon>Formicoidea</taxon>
        <taxon>Formicidae</taxon>
        <taxon>Myrmicinae</taxon>
        <taxon>Cyphomyrmex</taxon>
    </lineage>
</organism>
<evidence type="ECO:0000256" key="1">
    <source>
        <dbReference type="SAM" id="MobiDB-lite"/>
    </source>
</evidence>
<evidence type="ECO:0000313" key="3">
    <source>
        <dbReference type="Proteomes" id="UP000078542"/>
    </source>
</evidence>
<reference evidence="2 3" key="1">
    <citation type="submission" date="2016-03" db="EMBL/GenBank/DDBJ databases">
        <title>Cyphomyrmex costatus WGS genome.</title>
        <authorList>
            <person name="Nygaard S."/>
            <person name="Hu H."/>
            <person name="Boomsma J."/>
            <person name="Zhang G."/>
        </authorList>
    </citation>
    <scope>NUCLEOTIDE SEQUENCE [LARGE SCALE GENOMIC DNA]</scope>
    <source>
        <strain evidence="2">MS0001</strain>
        <tissue evidence="2">Whole body</tissue>
    </source>
</reference>
<dbReference type="AlphaFoldDB" id="A0A195CJ69"/>
<evidence type="ECO:0000313" key="2">
    <source>
        <dbReference type="EMBL" id="KYN00763.1"/>
    </source>
</evidence>
<sequence length="118" mass="14206">MNDKHRRLTNVLSHHALNEMERVKKKEEKERERERQVVGELHILFPSNVFSCDTEFGSKKTNLRRRKRQEKKEKARKKKRERREPSSYSCMQLASLFISRRIVLSEEDGKRGSIVFYT</sequence>
<proteinExistence type="predicted"/>
<feature type="compositionally biased region" description="Basic residues" evidence="1">
    <location>
        <begin position="61"/>
        <end position="81"/>
    </location>
</feature>
<keyword evidence="3" id="KW-1185">Reference proteome</keyword>
<protein>
    <submittedName>
        <fullName evidence="2">Uncharacterized protein</fullName>
    </submittedName>
</protein>
<feature type="region of interest" description="Disordered" evidence="1">
    <location>
        <begin position="60"/>
        <end position="87"/>
    </location>
</feature>
<name>A0A195CJ69_9HYME</name>
<feature type="region of interest" description="Disordered" evidence="1">
    <location>
        <begin position="1"/>
        <end position="34"/>
    </location>
</feature>
<dbReference type="EMBL" id="KQ977649">
    <property type="protein sequence ID" value="KYN00763.1"/>
    <property type="molecule type" value="Genomic_DNA"/>
</dbReference>
<accession>A0A195CJ69</accession>
<gene>
    <name evidence="2" type="ORF">ALC62_08446</name>
</gene>
<dbReference type="Proteomes" id="UP000078542">
    <property type="component" value="Unassembled WGS sequence"/>
</dbReference>